<name>B3SPT2_STUST</name>
<proteinExistence type="predicted"/>
<reference evidence="1" key="1">
    <citation type="journal article" date="2008" name="J. Bacteriol.">
        <title>A family of insertion sequences that impacts integrons by specific targeting of gene cassette recombination sites, the IS1111-attC Group.</title>
        <authorList>
            <person name="Tetu S.G."/>
            <person name="Holmes A.J."/>
        </authorList>
    </citation>
    <scope>NUCLEOTIDE SEQUENCE</scope>
    <source>
        <strain evidence="1">ATCC 17587</strain>
    </source>
</reference>
<evidence type="ECO:0000313" key="1">
    <source>
        <dbReference type="EMBL" id="ABV54336.1"/>
    </source>
</evidence>
<evidence type="ECO:0000313" key="3">
    <source>
        <dbReference type="Proteomes" id="UP000236003"/>
    </source>
</evidence>
<gene>
    <name evidence="2" type="ORF">CXK99_21110</name>
</gene>
<dbReference type="AlphaFoldDB" id="B3SPT2"/>
<protein>
    <submittedName>
        <fullName evidence="1">Uncharacterized protein</fullName>
    </submittedName>
</protein>
<dbReference type="EMBL" id="EF648209">
    <property type="protein sequence ID" value="ABV54336.1"/>
    <property type="molecule type" value="Genomic_DNA"/>
</dbReference>
<reference evidence="1" key="2">
    <citation type="submission" date="2011-05" db="EMBL/GenBank/DDBJ databases">
        <authorList>
            <person name="Tetu S.G."/>
            <person name="Coleman N."/>
            <person name="Holmes A.J."/>
        </authorList>
    </citation>
    <scope>NUCLEOTIDE SEQUENCE</scope>
    <source>
        <strain evidence="1">ATCC 17587</strain>
    </source>
</reference>
<evidence type="ECO:0000313" key="2">
    <source>
        <dbReference type="EMBL" id="PNF57566.1"/>
    </source>
</evidence>
<organism evidence="1">
    <name type="scientific">Stutzerimonas stutzeri</name>
    <name type="common">Pseudomonas stutzeri</name>
    <dbReference type="NCBI Taxonomy" id="316"/>
    <lineage>
        <taxon>Bacteria</taxon>
        <taxon>Pseudomonadati</taxon>
        <taxon>Pseudomonadota</taxon>
        <taxon>Gammaproteobacteria</taxon>
        <taxon>Pseudomonadales</taxon>
        <taxon>Pseudomonadaceae</taxon>
        <taxon>Stutzerimonas</taxon>
    </lineage>
</organism>
<reference evidence="2 3" key="3">
    <citation type="submission" date="2018-01" db="EMBL/GenBank/DDBJ databases">
        <title>Denitrification phenotypes of diverse strains of Pseudomonas stutzeri.</title>
        <authorList>
            <person name="Milligan D.A."/>
            <person name="Bergaust L."/>
            <person name="Bakken L.R."/>
            <person name="Frostegard A."/>
        </authorList>
    </citation>
    <scope>NUCLEOTIDE SEQUENCE [LARGE SCALE GENOMIC DNA]</scope>
    <source>
        <strain evidence="2 3">CCUG 44592</strain>
    </source>
</reference>
<dbReference type="Proteomes" id="UP000236003">
    <property type="component" value="Unassembled WGS sequence"/>
</dbReference>
<dbReference type="RefSeq" id="WP_102821671.1">
    <property type="nucleotide sequence ID" value="NZ_JAMOHR010000028.1"/>
</dbReference>
<sequence>MNAASLIELSSSGKFLSNALTQSLQIGVDLLEFRTRDEALCSANLFSCSKSQVAHEAIAFLTLLNHALHFYEGWLMNETNVNDLELIANKWLMPEIHKARDTSHSDALIQIKDITSSIQYHIKEKIKSSSMYNPDHWGVFLNGGKLLEPHEVWLPLQNCNVIALANEWNEMEFLYETPNSFILFSWSTGA</sequence>
<dbReference type="EMBL" id="POUM01000026">
    <property type="protein sequence ID" value="PNF57566.1"/>
    <property type="molecule type" value="Genomic_DNA"/>
</dbReference>
<accession>B3SPT2</accession>